<gene>
    <name evidence="1" type="ordered locus">Dd703_0365</name>
</gene>
<keyword evidence="2" id="KW-1185">Reference proteome</keyword>
<dbReference type="RefSeq" id="WP_012764002.1">
    <property type="nucleotide sequence ID" value="NC_012880.1"/>
</dbReference>
<organism evidence="1 2">
    <name type="scientific">Musicola paradisiaca (strain Ech703)</name>
    <name type="common">Dickeya paradisiaca</name>
    <name type="synonym">Dickeya dadantii</name>
    <dbReference type="NCBI Taxonomy" id="579405"/>
    <lineage>
        <taxon>Bacteria</taxon>
        <taxon>Pseudomonadati</taxon>
        <taxon>Pseudomonadota</taxon>
        <taxon>Gammaproteobacteria</taxon>
        <taxon>Enterobacterales</taxon>
        <taxon>Pectobacteriaceae</taxon>
        <taxon>Musicola</taxon>
    </lineage>
</organism>
<dbReference type="HOGENOM" id="CLU_1014640_0_0_6"/>
<evidence type="ECO:0000313" key="1">
    <source>
        <dbReference type="EMBL" id="ACS84179.1"/>
    </source>
</evidence>
<reference evidence="1" key="1">
    <citation type="submission" date="2009-06" db="EMBL/GenBank/DDBJ databases">
        <title>Complete sequence of Dickeya dadantii Ech703.</title>
        <authorList>
            <consortium name="US DOE Joint Genome Institute"/>
            <person name="Lucas S."/>
            <person name="Copeland A."/>
            <person name="Lapidus A."/>
            <person name="Glavina del Rio T."/>
            <person name="Dalin E."/>
            <person name="Tice H."/>
            <person name="Bruce D."/>
            <person name="Goodwin L."/>
            <person name="Pitluck S."/>
            <person name="Chertkov O."/>
            <person name="Brettin T."/>
            <person name="Detter J.C."/>
            <person name="Han C."/>
            <person name="Larimer F."/>
            <person name="Land M."/>
            <person name="Hauser L."/>
            <person name="Kyrpides N."/>
            <person name="Mikhailova N."/>
            <person name="Balakrishnan V."/>
            <person name="Glasner J."/>
            <person name="Perna N.T."/>
        </authorList>
    </citation>
    <scope>NUCLEOTIDE SEQUENCE [LARGE SCALE GENOMIC DNA]</scope>
    <source>
        <strain evidence="1">Ech703</strain>
    </source>
</reference>
<dbReference type="EMBL" id="CP001654">
    <property type="protein sequence ID" value="ACS84179.1"/>
    <property type="molecule type" value="Genomic_DNA"/>
</dbReference>
<name>C6C834_MUSP7</name>
<dbReference type="STRING" id="579405.Dd703_0365"/>
<dbReference type="AlphaFoldDB" id="C6C834"/>
<accession>C6C834</accession>
<protein>
    <submittedName>
        <fullName evidence="1">Uncharacterized protein</fullName>
    </submittedName>
</protein>
<dbReference type="KEGG" id="dda:Dd703_0365"/>
<proteinExistence type="predicted"/>
<dbReference type="Proteomes" id="UP000002734">
    <property type="component" value="Chromosome"/>
</dbReference>
<sequence>MFRADFYGLKGMPPSVLNRQTLVEQRLQQCWKVIRPALKVRLEQAFFEHPEQYDGSWWWQGYGCNDHWGRWYQQTLSLWVLWRSLCHGGKRQPRWPADILVDLPELEQEAGDLWFQWACQFAGSPVYPDAQQVVAALQQWLRRFELLRQVELDVSLQPSLADGDRLGLDTMQRHWPMLCQAAAQHCWLPLRVFPDGKPWQSLALLLVAQSDALRLECHDPMQQRTVWLYQEQQRFWLTSDRGPLRVHSFYPLAAARPALKPSFWLRCRHRLHLR</sequence>
<evidence type="ECO:0000313" key="2">
    <source>
        <dbReference type="Proteomes" id="UP000002734"/>
    </source>
</evidence>